<dbReference type="PIRSF" id="PIRSF016184">
    <property type="entry name" value="PhzC_PhzF"/>
    <property type="match status" value="1"/>
</dbReference>
<accession>A0ABR6ZID8</accession>
<sequence>MDMGKPIEVHIVHAFTQQNEGGNPAGVVLNADSYTAEQKLQIARAVGLSETAFVSDSDCANYKLEFFTPNRQIAHCGHATVATFSLLREMGKVHEGLCSKQTIDGNRDILIKGELAFMQQSTPRYQTIFADDSNGIDDASLYARILQSMGLTEHDLLRDRLPTIVNTGNAFLAIPIIGRECLANIQPDHEEIGNISEELDLVGFYPFTLDVQDTSQAASTRMFAPRYGIGEESATGTAAGPLACLLYSQYNIPGPTLQIEQGVLMEPASPSLIKVELEIQEGRIPSLMVGGRARVEKTMTVRI</sequence>
<gene>
    <name evidence="3" type="ORF">H8L47_28335</name>
</gene>
<evidence type="ECO:0000256" key="2">
    <source>
        <dbReference type="ARBA" id="ARBA00023235"/>
    </source>
</evidence>
<dbReference type="PANTHER" id="PTHR13774:SF39">
    <property type="entry name" value="BIOSYNTHESIS PROTEIN, PUTATIVE-RELATED"/>
    <property type="match status" value="1"/>
</dbReference>
<dbReference type="Gene3D" id="3.10.310.10">
    <property type="entry name" value="Diaminopimelate Epimerase, Chain A, domain 1"/>
    <property type="match status" value="2"/>
</dbReference>
<dbReference type="InterPro" id="IPR003719">
    <property type="entry name" value="Phenazine_PhzF-like"/>
</dbReference>
<dbReference type="Proteomes" id="UP000646911">
    <property type="component" value="Unassembled WGS sequence"/>
</dbReference>
<organism evidence="3 4">
    <name type="scientific">Undibacterium umbellatum</name>
    <dbReference type="NCBI Taxonomy" id="2762300"/>
    <lineage>
        <taxon>Bacteria</taxon>
        <taxon>Pseudomonadati</taxon>
        <taxon>Pseudomonadota</taxon>
        <taxon>Betaproteobacteria</taxon>
        <taxon>Burkholderiales</taxon>
        <taxon>Oxalobacteraceae</taxon>
        <taxon>Undibacterium</taxon>
    </lineage>
</organism>
<proteinExistence type="inferred from homology"/>
<reference evidence="3 4" key="1">
    <citation type="submission" date="2020-08" db="EMBL/GenBank/DDBJ databases">
        <title>Novel species isolated from subtropical streams in China.</title>
        <authorList>
            <person name="Lu H."/>
        </authorList>
    </citation>
    <scope>NUCLEOTIDE SEQUENCE [LARGE SCALE GENOMIC DNA]</scope>
    <source>
        <strain evidence="3 4">NL8W</strain>
    </source>
</reference>
<comment type="similarity">
    <text evidence="1">Belongs to the PhzF family.</text>
</comment>
<comment type="caution">
    <text evidence="3">The sequence shown here is derived from an EMBL/GenBank/DDBJ whole genome shotgun (WGS) entry which is preliminary data.</text>
</comment>
<name>A0ABR6ZID8_9BURK</name>
<evidence type="ECO:0000313" key="4">
    <source>
        <dbReference type="Proteomes" id="UP000646911"/>
    </source>
</evidence>
<dbReference type="PANTHER" id="PTHR13774">
    <property type="entry name" value="PHENAZINE BIOSYNTHESIS PROTEIN"/>
    <property type="match status" value="1"/>
</dbReference>
<dbReference type="SUPFAM" id="SSF54506">
    <property type="entry name" value="Diaminopimelate epimerase-like"/>
    <property type="match status" value="1"/>
</dbReference>
<evidence type="ECO:0000256" key="1">
    <source>
        <dbReference type="ARBA" id="ARBA00008270"/>
    </source>
</evidence>
<dbReference type="NCBIfam" id="TIGR00654">
    <property type="entry name" value="PhzF_family"/>
    <property type="match status" value="1"/>
</dbReference>
<evidence type="ECO:0000313" key="3">
    <source>
        <dbReference type="EMBL" id="MBC3911478.1"/>
    </source>
</evidence>
<dbReference type="Pfam" id="PF02567">
    <property type="entry name" value="PhzC-PhzF"/>
    <property type="match status" value="1"/>
</dbReference>
<keyword evidence="4" id="KW-1185">Reference proteome</keyword>
<keyword evidence="2" id="KW-0413">Isomerase</keyword>
<protein>
    <submittedName>
        <fullName evidence="3">PhzF family phenazine biosynthesis protein</fullName>
    </submittedName>
</protein>
<dbReference type="EMBL" id="JACOFX010000036">
    <property type="protein sequence ID" value="MBC3911478.1"/>
    <property type="molecule type" value="Genomic_DNA"/>
</dbReference>